<dbReference type="PANTHER" id="PTHR42879">
    <property type="entry name" value="3-OXOACYL-(ACYL-CARRIER-PROTEIN) REDUCTASE"/>
    <property type="match status" value="1"/>
</dbReference>
<dbReference type="EMBL" id="CP049889">
    <property type="protein sequence ID" value="QIK52516.1"/>
    <property type="molecule type" value="Genomic_DNA"/>
</dbReference>
<protein>
    <submittedName>
        <fullName evidence="2">SDR family oxidoreductase</fullName>
    </submittedName>
</protein>
<evidence type="ECO:0000256" key="1">
    <source>
        <dbReference type="ARBA" id="ARBA00006484"/>
    </source>
</evidence>
<accession>A0A6G7WJV1</accession>
<dbReference type="KEGG" id="jpo:G7058_10925"/>
<reference evidence="2 3" key="1">
    <citation type="journal article" date="2017" name="Int. J. Syst. Evol. Microbiol.">
        <title>Jeotgalibaca porci sp. nov. and Jeotgalibaca arthritidis sp. nov., isolated from pigs, and emended description of the genus Jeotgalibaca.</title>
        <authorList>
            <person name="Zamora L."/>
            <person name="Perez-Sancho M."/>
            <person name="Dominguez L."/>
            <person name="Fernandez-Garayzabal J.F."/>
            <person name="Vela A.I."/>
        </authorList>
    </citation>
    <scope>NUCLEOTIDE SEQUENCE [LARGE SCALE GENOMIC DNA]</scope>
    <source>
        <strain evidence="2 3">CCUG 69148</strain>
    </source>
</reference>
<organism evidence="2 3">
    <name type="scientific">Jeotgalibaca porci</name>
    <dbReference type="NCBI Taxonomy" id="1868793"/>
    <lineage>
        <taxon>Bacteria</taxon>
        <taxon>Bacillati</taxon>
        <taxon>Bacillota</taxon>
        <taxon>Bacilli</taxon>
        <taxon>Lactobacillales</taxon>
        <taxon>Carnobacteriaceae</taxon>
        <taxon>Jeotgalibaca</taxon>
    </lineage>
</organism>
<keyword evidence="3" id="KW-1185">Reference proteome</keyword>
<dbReference type="NCBIfam" id="NF047420">
    <property type="entry name" value="EF_P_mod_YmfI"/>
    <property type="match status" value="1"/>
</dbReference>
<dbReference type="AlphaFoldDB" id="A0A6G7WJV1"/>
<dbReference type="InterPro" id="IPR002347">
    <property type="entry name" value="SDR_fam"/>
</dbReference>
<dbReference type="RefSeq" id="WP_166063549.1">
    <property type="nucleotide sequence ID" value="NZ_CP049889.1"/>
</dbReference>
<dbReference type="PRINTS" id="PR00081">
    <property type="entry name" value="GDHRDH"/>
</dbReference>
<evidence type="ECO:0000313" key="2">
    <source>
        <dbReference type="EMBL" id="QIK52516.1"/>
    </source>
</evidence>
<evidence type="ECO:0000313" key="3">
    <source>
        <dbReference type="Proteomes" id="UP000501830"/>
    </source>
</evidence>
<proteinExistence type="inferred from homology"/>
<gene>
    <name evidence="2" type="ORF">G7058_10925</name>
</gene>
<dbReference type="Proteomes" id="UP000501830">
    <property type="component" value="Chromosome"/>
</dbReference>
<dbReference type="InterPro" id="IPR036291">
    <property type="entry name" value="NAD(P)-bd_dom_sf"/>
</dbReference>
<comment type="similarity">
    <text evidence="1">Belongs to the short-chain dehydrogenases/reductases (SDR) family.</text>
</comment>
<dbReference type="PANTHER" id="PTHR42879:SF2">
    <property type="entry name" value="3-OXOACYL-[ACYL-CARRIER-PROTEIN] REDUCTASE FABG"/>
    <property type="match status" value="1"/>
</dbReference>
<dbReference type="Gene3D" id="3.40.50.720">
    <property type="entry name" value="NAD(P)-binding Rossmann-like Domain"/>
    <property type="match status" value="1"/>
</dbReference>
<dbReference type="GeneID" id="94553800"/>
<dbReference type="CDD" id="cd05233">
    <property type="entry name" value="SDR_c"/>
    <property type="match status" value="1"/>
</dbReference>
<dbReference type="Pfam" id="PF13561">
    <property type="entry name" value="adh_short_C2"/>
    <property type="match status" value="1"/>
</dbReference>
<dbReference type="InterPro" id="IPR050259">
    <property type="entry name" value="SDR"/>
</dbReference>
<dbReference type="SUPFAM" id="SSF51735">
    <property type="entry name" value="NAD(P)-binding Rossmann-fold domains"/>
    <property type="match status" value="1"/>
</dbReference>
<name>A0A6G7WJV1_9LACT</name>
<sequence>MKAVLVTGSSGDIGSSICQALAAEGWSIYLHYHSNQQRITDMMQEFQERYPNQEFIPIKADLVEENAVEMLTSQLFSLNAVVFAHGTTEYGLLDALTPERMDYLWKMHVKTPILITQATQSKIHKSNQGRIVFISSVYGEMGSSNEVFYSTVKGAQLAFVKAYSKEVASWGITVNAVSPGAIKTHMNTHFSLNDLEELESDIPVGRLGEPSEISFWVKQLLKPDSAYMTGQTLTVSGGWLK</sequence>